<proteinExistence type="predicted"/>
<keyword evidence="3" id="KW-1185">Reference proteome</keyword>
<feature type="region of interest" description="Disordered" evidence="1">
    <location>
        <begin position="135"/>
        <end position="157"/>
    </location>
</feature>
<feature type="compositionally biased region" description="Polar residues" evidence="1">
    <location>
        <begin position="63"/>
        <end position="72"/>
    </location>
</feature>
<feature type="region of interest" description="Disordered" evidence="1">
    <location>
        <begin position="51"/>
        <end position="77"/>
    </location>
</feature>
<dbReference type="EMBL" id="CP144691">
    <property type="protein sequence ID" value="WVY94173.1"/>
    <property type="molecule type" value="Genomic_DNA"/>
</dbReference>
<gene>
    <name evidence="2" type="ORF">V8G54_033261</name>
</gene>
<dbReference type="Proteomes" id="UP001374535">
    <property type="component" value="Chromosome 10"/>
</dbReference>
<evidence type="ECO:0000256" key="1">
    <source>
        <dbReference type="SAM" id="MobiDB-lite"/>
    </source>
</evidence>
<evidence type="ECO:0000313" key="2">
    <source>
        <dbReference type="EMBL" id="WVY94173.1"/>
    </source>
</evidence>
<organism evidence="2 3">
    <name type="scientific">Vigna mungo</name>
    <name type="common">Black gram</name>
    <name type="synonym">Phaseolus mungo</name>
    <dbReference type="NCBI Taxonomy" id="3915"/>
    <lineage>
        <taxon>Eukaryota</taxon>
        <taxon>Viridiplantae</taxon>
        <taxon>Streptophyta</taxon>
        <taxon>Embryophyta</taxon>
        <taxon>Tracheophyta</taxon>
        <taxon>Spermatophyta</taxon>
        <taxon>Magnoliopsida</taxon>
        <taxon>eudicotyledons</taxon>
        <taxon>Gunneridae</taxon>
        <taxon>Pentapetalae</taxon>
        <taxon>rosids</taxon>
        <taxon>fabids</taxon>
        <taxon>Fabales</taxon>
        <taxon>Fabaceae</taxon>
        <taxon>Papilionoideae</taxon>
        <taxon>50 kb inversion clade</taxon>
        <taxon>NPAAA clade</taxon>
        <taxon>indigoferoid/millettioid clade</taxon>
        <taxon>Phaseoleae</taxon>
        <taxon>Vigna</taxon>
    </lineage>
</organism>
<name>A0AAQ3RG67_VIGMU</name>
<dbReference type="AlphaFoldDB" id="A0AAQ3RG67"/>
<reference evidence="2 3" key="1">
    <citation type="journal article" date="2023" name="Life. Sci Alliance">
        <title>Evolutionary insights into 3D genome organization and epigenetic landscape of Vigna mungo.</title>
        <authorList>
            <person name="Junaid A."/>
            <person name="Singh B."/>
            <person name="Bhatia S."/>
        </authorList>
    </citation>
    <scope>NUCLEOTIDE SEQUENCE [LARGE SCALE GENOMIC DNA]</scope>
    <source>
        <strain evidence="2">Urdbean</strain>
    </source>
</reference>
<evidence type="ECO:0000313" key="3">
    <source>
        <dbReference type="Proteomes" id="UP001374535"/>
    </source>
</evidence>
<sequence length="249" mass="29793">MEKQKQKTTISFFSTNTKSHKRKHRLVENDGQGIKIERIFEKELQLRSPICRRESHNRRPTHSIPQQHTSRPTGRVDRLAPSVRARHQTTLRCRHGHRVLRPVQQQRPRHTHRNLHVPHRHLTTLPEDCIVIKPLQRQSSQRPSRRPLKRLPPDCRSPATIAETRFKRVRRNNPAYDRVDHDVVFIMIDSVNGRSKFFQNRFHVLKRRLYDSFPLHVRIDHDAIVDSTRNQFHRFGTEKWRRLCSSLGY</sequence>
<accession>A0AAQ3RG67</accession>
<feature type="region of interest" description="Disordered" evidence="1">
    <location>
        <begin position="1"/>
        <end position="21"/>
    </location>
</feature>
<protein>
    <submittedName>
        <fullName evidence="2">Uncharacterized protein</fullName>
    </submittedName>
</protein>
<feature type="compositionally biased region" description="Polar residues" evidence="1">
    <location>
        <begin position="7"/>
        <end position="17"/>
    </location>
</feature>